<dbReference type="GO" id="GO:0016020">
    <property type="term" value="C:membrane"/>
    <property type="evidence" value="ECO:0007669"/>
    <property type="project" value="InterPro"/>
</dbReference>
<dbReference type="AlphaFoldDB" id="A0A449B1C6"/>
<evidence type="ECO:0000313" key="2">
    <source>
        <dbReference type="Proteomes" id="UP000290985"/>
    </source>
</evidence>
<protein>
    <recommendedName>
        <fullName evidence="3">Spermidine/putrescine transport system substrate-binding protein</fullName>
    </recommendedName>
</protein>
<dbReference type="EMBL" id="LR215036">
    <property type="protein sequence ID" value="VEU74409.1"/>
    <property type="molecule type" value="Genomic_DNA"/>
</dbReference>
<dbReference type="KEGG" id="mcit:NCTC10181_00246"/>
<dbReference type="OrthoDB" id="403918at2"/>
<dbReference type="InterPro" id="IPR000044">
    <property type="entry name" value="Uncharacterised_lipoprot_MG045"/>
</dbReference>
<name>A0A449B1C6_9BACT</name>
<dbReference type="RefSeq" id="WP_129725241.1">
    <property type="nucleotide sequence ID" value="NZ_LR215036.1"/>
</dbReference>
<proteinExistence type="predicted"/>
<organism evidence="1 2">
    <name type="scientific">Mycoplasmopsis citelli</name>
    <dbReference type="NCBI Taxonomy" id="171281"/>
    <lineage>
        <taxon>Bacteria</taxon>
        <taxon>Bacillati</taxon>
        <taxon>Mycoplasmatota</taxon>
        <taxon>Mycoplasmoidales</taxon>
        <taxon>Metamycoplasmataceae</taxon>
        <taxon>Mycoplasmopsis</taxon>
    </lineage>
</organism>
<dbReference type="PRINTS" id="PR00905">
    <property type="entry name" value="MG045FAMILY"/>
</dbReference>
<keyword evidence="2" id="KW-1185">Reference proteome</keyword>
<sequence>MKLFKKILIWTVPFLSASALGGVFYYKINNSYKPSFYNYKAYMSPDNIKGIGENFEYKEFDSIQEFTRSLIDNKAIAGIGSDFQAVGLAKTHRIAKIDYSILFNDPTLKNNKKRTQAYLKLIIHPIVWEHILSYDDYLNEPNTKEEDKIHLWEYFFPYYMQDSVIAYNIVKKPIKPENQGEDESIDFEKYRSEYQEKLYDMSSLLKILTQNGFKNWNITDANRDNMVYGSTYWVSPEDNGDQKLNQHSGAVTELTYDKLIDAFVDLIQDNTGLSVSDTAHINFLGDGLNIVNNLLHPEIKTNVAIMYNGDAIDSYYGKENVDGVEDGNIRIVRPKGNLLLVDGFVISSKASESNSSEVIKNLSKNIYQEIPQIAKIINELEEKNPQFLDQITSKSINLLTEKNIANYWKTLQKVYFKNYFENSSEYIKNTLENFIDNIFNYIDLSNSNNLDKFTQFYSDEDNKDQNFKINPYPHFIKEYLLNQYKELFELLSTQIYNFYQQELRRKELLESLKSKLNNSQDDFIISILIKEFENWSNSEEFSSEVKSSQELIKDFLLDIVAWKIALVDISSDELSDEIASKWKNLQNYDFINYDSVLSGDYQFIRRNYFADYLSKIDQSALNIYDINVNDGINRVAIKPVNDKLRSLISDYYFKRTKS</sequence>
<evidence type="ECO:0000313" key="1">
    <source>
        <dbReference type="EMBL" id="VEU74409.1"/>
    </source>
</evidence>
<reference evidence="1 2" key="1">
    <citation type="submission" date="2019-01" db="EMBL/GenBank/DDBJ databases">
        <authorList>
            <consortium name="Pathogen Informatics"/>
        </authorList>
    </citation>
    <scope>NUCLEOTIDE SEQUENCE [LARGE SCALE GENOMIC DNA]</scope>
    <source>
        <strain evidence="1 2">NCTC10181</strain>
    </source>
</reference>
<dbReference type="Proteomes" id="UP000290985">
    <property type="component" value="Chromosome"/>
</dbReference>
<gene>
    <name evidence="1" type="ORF">NCTC10181_00246</name>
</gene>
<evidence type="ECO:0008006" key="3">
    <source>
        <dbReference type="Google" id="ProtNLM"/>
    </source>
</evidence>
<accession>A0A449B1C6</accession>